<dbReference type="InterPro" id="IPR018168">
    <property type="entry name" value="Ubi_Hdrlase_CS"/>
</dbReference>
<dbReference type="EMBL" id="CP021659">
    <property type="protein sequence ID" value="AWK13614.1"/>
    <property type="molecule type" value="Genomic_DNA"/>
</dbReference>
<dbReference type="Proteomes" id="UP000261875">
    <property type="component" value="Chromosome"/>
</dbReference>
<dbReference type="GO" id="GO:0019168">
    <property type="term" value="F:2-polyprenylphenol 6-hydroxylase activity"/>
    <property type="evidence" value="ECO:0007669"/>
    <property type="project" value="TreeGrafter"/>
</dbReference>
<keyword evidence="10" id="KW-0503">Monooxygenase</keyword>
<protein>
    <submittedName>
        <fullName evidence="12">FAD-dependent 2-octaprenylphenol hydroxylase</fullName>
    </submittedName>
</protein>
<name>A0A2U8I6U4_9GAMM</name>
<keyword evidence="9" id="KW-0560">Oxidoreductase</keyword>
<comment type="cofactor">
    <cofactor evidence="1">
        <name>FAD</name>
        <dbReference type="ChEBI" id="CHEBI:57692"/>
    </cofactor>
</comment>
<dbReference type="GO" id="GO:0110142">
    <property type="term" value="C:ubiquinone biosynthesis complex"/>
    <property type="evidence" value="ECO:0007669"/>
    <property type="project" value="UniProtKB-ARBA"/>
</dbReference>
<dbReference type="PROSITE" id="PS01304">
    <property type="entry name" value="UBIH"/>
    <property type="match status" value="1"/>
</dbReference>
<dbReference type="RefSeq" id="WP_072551068.1">
    <property type="nucleotide sequence ID" value="NZ_CP021659.1"/>
</dbReference>
<comment type="pathway">
    <text evidence="3">Cofactor biosynthesis; ubiquinone biosynthesis.</text>
</comment>
<dbReference type="InterPro" id="IPR036188">
    <property type="entry name" value="FAD/NAD-bd_sf"/>
</dbReference>
<dbReference type="NCBIfam" id="NF005949">
    <property type="entry name" value="PRK08013.1"/>
    <property type="match status" value="1"/>
</dbReference>
<feature type="domain" description="FAD-binding" evidence="11">
    <location>
        <begin position="5"/>
        <end position="350"/>
    </location>
</feature>
<keyword evidence="6" id="KW-0285">Flavoprotein</keyword>
<gene>
    <name evidence="12" type="ORF">CCS41_02430</name>
</gene>
<evidence type="ECO:0000313" key="12">
    <source>
        <dbReference type="EMBL" id="AWK13614.1"/>
    </source>
</evidence>
<dbReference type="GO" id="GO:0005737">
    <property type="term" value="C:cytoplasm"/>
    <property type="evidence" value="ECO:0007669"/>
    <property type="project" value="UniProtKB-SubCell"/>
</dbReference>
<keyword evidence="5" id="KW-0963">Cytoplasm</keyword>
<dbReference type="FunFam" id="3.50.50.60:FF:000062">
    <property type="entry name" value="FAD-dependent 2-octaprenylphenol hydroxylase"/>
    <property type="match status" value="1"/>
</dbReference>
<evidence type="ECO:0000256" key="6">
    <source>
        <dbReference type="ARBA" id="ARBA00022630"/>
    </source>
</evidence>
<dbReference type="FunFam" id="3.50.50.60:FF:000048">
    <property type="entry name" value="2-octaprenyl-3-methyl-6-methoxy-1,4-benzoquinol hydroxylase"/>
    <property type="match status" value="1"/>
</dbReference>
<evidence type="ECO:0000256" key="5">
    <source>
        <dbReference type="ARBA" id="ARBA00022490"/>
    </source>
</evidence>
<dbReference type="AlphaFoldDB" id="A0A2U8I6U4"/>
<evidence type="ECO:0000256" key="1">
    <source>
        <dbReference type="ARBA" id="ARBA00001974"/>
    </source>
</evidence>
<dbReference type="STRING" id="1878942.GCA_900128755_01779"/>
<dbReference type="Pfam" id="PF01494">
    <property type="entry name" value="FAD_binding_3"/>
    <property type="match status" value="1"/>
</dbReference>
<dbReference type="OrthoDB" id="9769565at2"/>
<comment type="subcellular location">
    <subcellularLocation>
        <location evidence="2">Cytoplasm</location>
    </subcellularLocation>
</comment>
<accession>A0A2U8I6U4</accession>
<evidence type="ECO:0000256" key="4">
    <source>
        <dbReference type="ARBA" id="ARBA00005349"/>
    </source>
</evidence>
<evidence type="ECO:0000256" key="3">
    <source>
        <dbReference type="ARBA" id="ARBA00004749"/>
    </source>
</evidence>
<organism evidence="12 13">
    <name type="scientific">Candidatus Fukatsuia symbiotica</name>
    <dbReference type="NCBI Taxonomy" id="1878942"/>
    <lineage>
        <taxon>Bacteria</taxon>
        <taxon>Pseudomonadati</taxon>
        <taxon>Pseudomonadota</taxon>
        <taxon>Gammaproteobacteria</taxon>
        <taxon>Enterobacterales</taxon>
        <taxon>Yersiniaceae</taxon>
        <taxon>Candidatus Fukatsuia</taxon>
    </lineage>
</organism>
<dbReference type="Gene3D" id="3.50.50.60">
    <property type="entry name" value="FAD/NAD(P)-binding domain"/>
    <property type="match status" value="2"/>
</dbReference>
<dbReference type="NCBIfam" id="TIGR01988">
    <property type="entry name" value="Ubi-OHases"/>
    <property type="match status" value="1"/>
</dbReference>
<dbReference type="UniPathway" id="UPA00232"/>
<evidence type="ECO:0000256" key="10">
    <source>
        <dbReference type="ARBA" id="ARBA00023033"/>
    </source>
</evidence>
<keyword evidence="13" id="KW-1185">Reference proteome</keyword>
<dbReference type="InterPro" id="IPR010971">
    <property type="entry name" value="UbiH/COQ6"/>
</dbReference>
<evidence type="ECO:0000256" key="9">
    <source>
        <dbReference type="ARBA" id="ARBA00023002"/>
    </source>
</evidence>
<dbReference type="PRINTS" id="PR00420">
    <property type="entry name" value="RNGMNOXGNASE"/>
</dbReference>
<evidence type="ECO:0000256" key="8">
    <source>
        <dbReference type="ARBA" id="ARBA00022827"/>
    </source>
</evidence>
<sequence>MQSFDVVISGGGMVGLALACGLQGSGLRVALLEPNPTENKLGFPLPDAPALRVSAINTASERLLQHIGVWDNILALRASPYGGMEIWDKDSFGKIAFHANEYGFSHLGHIIENRVILQALWQRASQLAHITLLVPAKLKQVAWGENEVFITLSDGRLLSARLMVGADGANSWLRQYADIPKTFWHYRHDALVATIRIEEPHQIKALQVFHGDGILAFLPFCDPHLGSIVWSLPPQRATQLSQLPIEQFNRELATTFDMRLGRCQLESERQTFPLIGHYARSFAAHRLVLVGDAAHGIHPLAGQGVNLGFMDVVELIFELNRLYRRGKDIGQHLCLRRYERRRKHSAALMLANMQGFRELFAGNNPLQKWLRDIGLSLTDKLPGVKLKLLRRAMGLDDIPDWL</sequence>
<keyword evidence="8" id="KW-0274">FAD</keyword>
<evidence type="ECO:0000256" key="7">
    <source>
        <dbReference type="ARBA" id="ARBA00022688"/>
    </source>
</evidence>
<evidence type="ECO:0000256" key="2">
    <source>
        <dbReference type="ARBA" id="ARBA00004496"/>
    </source>
</evidence>
<keyword evidence="7" id="KW-0831">Ubiquinone biosynthesis</keyword>
<evidence type="ECO:0000259" key="11">
    <source>
        <dbReference type="Pfam" id="PF01494"/>
    </source>
</evidence>
<evidence type="ECO:0000313" key="13">
    <source>
        <dbReference type="Proteomes" id="UP000261875"/>
    </source>
</evidence>
<dbReference type="PANTHER" id="PTHR43876">
    <property type="entry name" value="UBIQUINONE BIOSYNTHESIS MONOOXYGENASE COQ6, MITOCHONDRIAL"/>
    <property type="match status" value="1"/>
</dbReference>
<dbReference type="InterPro" id="IPR002938">
    <property type="entry name" value="FAD-bd"/>
</dbReference>
<dbReference type="KEGG" id="fsm:CCS41_02430"/>
<reference evidence="12 13" key="1">
    <citation type="submission" date="2017-05" db="EMBL/GenBank/DDBJ databases">
        <title>Genome sequence of Candidatus Fukatsuia symbiotica and Candidatus Hamiltonella defensa from Acyrthosiphon pisum strain 5D.</title>
        <authorList>
            <person name="Patel V.A."/>
            <person name="Chevignon G."/>
            <person name="Russell J.A."/>
            <person name="Oliver K.M."/>
        </authorList>
    </citation>
    <scope>NUCLEOTIDE SEQUENCE [LARGE SCALE GENOMIC DNA]</scope>
    <source>
        <strain evidence="12 13">5D</strain>
    </source>
</reference>
<proteinExistence type="inferred from homology"/>
<dbReference type="SUPFAM" id="SSF51905">
    <property type="entry name" value="FAD/NAD(P)-binding domain"/>
    <property type="match status" value="1"/>
</dbReference>
<dbReference type="GO" id="GO:0006744">
    <property type="term" value="P:ubiquinone biosynthetic process"/>
    <property type="evidence" value="ECO:0007669"/>
    <property type="project" value="UniProtKB-UniPathway"/>
</dbReference>
<dbReference type="PANTHER" id="PTHR43876:SF7">
    <property type="entry name" value="UBIQUINONE BIOSYNTHESIS MONOOXYGENASE COQ6, MITOCHONDRIAL"/>
    <property type="match status" value="1"/>
</dbReference>
<dbReference type="InterPro" id="IPR051205">
    <property type="entry name" value="UbiH/COQ6_monooxygenase"/>
</dbReference>
<comment type="similarity">
    <text evidence="4">Belongs to the UbiH/COQ6 family.</text>
</comment>
<dbReference type="GO" id="GO:0071949">
    <property type="term" value="F:FAD binding"/>
    <property type="evidence" value="ECO:0007669"/>
    <property type="project" value="InterPro"/>
</dbReference>